<protein>
    <submittedName>
        <fullName evidence="3">Flp pilus assembly protein CpaB</fullName>
    </submittedName>
</protein>
<dbReference type="EMBL" id="CAADJE010000001">
    <property type="protein sequence ID" value="VFS55449.1"/>
    <property type="molecule type" value="Genomic_DNA"/>
</dbReference>
<sequence>MNMKRGGLLVYVVMIVVGILGLFFYFNQSRTAAPLQASQPEKKPQQTISVAIATRDLDARTILRAGDFQIKTMTVEVGSSDAQFNLIGKSLDNWALKNTVPANSWILPGLLVEPGSDEYLSLFLQPGNILYTFELNKADNYLLNNVKAGQGVDIYLSYRRIYPKHEDTLEVGADQSREKNQLYNRLKPLMGNKRVLAIRPAKTVVNNGVSVVEKGSQLVVELQDREVKMLKGLGGELANVLLFPAATSPEGKSTIALPSLEAAWPVSDDVIFNLPPVPAKLASEINELRG</sequence>
<dbReference type="Proteomes" id="UP000078124">
    <property type="component" value="Unassembled WGS sequence"/>
</dbReference>
<dbReference type="GeneID" id="57430660"/>
<name>A0A485AFB5_RAOPL</name>
<evidence type="ECO:0000313" key="4">
    <source>
        <dbReference type="Proteomes" id="UP000078124"/>
    </source>
</evidence>
<reference evidence="3 5" key="1">
    <citation type="submission" date="2019-03" db="EMBL/GenBank/DDBJ databases">
        <authorList>
            <consortium name="Pathogen Informatics"/>
        </authorList>
    </citation>
    <scope>NUCLEOTIDE SEQUENCE [LARGE SCALE GENOMIC DNA]</scope>
    <source>
        <strain evidence="2 4">2880STDY5682802</strain>
        <strain evidence="3 5">NCTC12998</strain>
    </source>
</reference>
<feature type="transmembrane region" description="Helical" evidence="1">
    <location>
        <begin position="7"/>
        <end position="26"/>
    </location>
</feature>
<evidence type="ECO:0000256" key="1">
    <source>
        <dbReference type="SAM" id="Phobius"/>
    </source>
</evidence>
<dbReference type="Proteomes" id="UP000345637">
    <property type="component" value="Unassembled WGS sequence"/>
</dbReference>
<proteinExistence type="predicted"/>
<dbReference type="EMBL" id="FLAC01000021">
    <property type="protein sequence ID" value="SAQ05082.1"/>
    <property type="molecule type" value="Genomic_DNA"/>
</dbReference>
<organism evidence="3 5">
    <name type="scientific">Raoultella planticola</name>
    <name type="common">Klebsiella planticola</name>
    <dbReference type="NCBI Taxonomy" id="575"/>
    <lineage>
        <taxon>Bacteria</taxon>
        <taxon>Pseudomonadati</taxon>
        <taxon>Pseudomonadota</taxon>
        <taxon>Gammaproteobacteria</taxon>
        <taxon>Enterobacterales</taxon>
        <taxon>Enterobacteriaceae</taxon>
        <taxon>Klebsiella/Raoultella group</taxon>
        <taxon>Raoultella</taxon>
    </lineage>
</organism>
<keyword evidence="1" id="KW-0472">Membrane</keyword>
<gene>
    <name evidence="3" type="ORF">NCTC12998_00109</name>
    <name evidence="2" type="ORF">SAMEA2273876_04427</name>
</gene>
<evidence type="ECO:0000313" key="5">
    <source>
        <dbReference type="Proteomes" id="UP000345637"/>
    </source>
</evidence>
<keyword evidence="1" id="KW-0812">Transmembrane</keyword>
<evidence type="ECO:0000313" key="3">
    <source>
        <dbReference type="EMBL" id="VFS55449.1"/>
    </source>
</evidence>
<dbReference type="RefSeq" id="WP_032699771.1">
    <property type="nucleotide sequence ID" value="NZ_CABDVR010000001.1"/>
</dbReference>
<dbReference type="AlphaFoldDB" id="A0A485AFB5"/>
<accession>A0A485AFB5</accession>
<keyword evidence="1" id="KW-1133">Transmembrane helix</keyword>
<evidence type="ECO:0000313" key="2">
    <source>
        <dbReference type="EMBL" id="SAQ05082.1"/>
    </source>
</evidence>